<dbReference type="InterPro" id="IPR005151">
    <property type="entry name" value="Tail-specific_protease"/>
</dbReference>
<dbReference type="RefSeq" id="WP_116694076.1">
    <property type="nucleotide sequence ID" value="NZ_QEHR01000004.1"/>
</dbReference>
<dbReference type="GO" id="GO:0007165">
    <property type="term" value="P:signal transduction"/>
    <property type="evidence" value="ECO:0007669"/>
    <property type="project" value="TreeGrafter"/>
</dbReference>
<evidence type="ECO:0000256" key="5">
    <source>
        <dbReference type="RuleBase" id="RU004404"/>
    </source>
</evidence>
<dbReference type="PANTHER" id="PTHR32060:SF30">
    <property type="entry name" value="CARBOXY-TERMINAL PROCESSING PROTEASE CTPA"/>
    <property type="match status" value="1"/>
</dbReference>
<dbReference type="InterPro" id="IPR004447">
    <property type="entry name" value="Peptidase_S41A"/>
</dbReference>
<dbReference type="InterPro" id="IPR055210">
    <property type="entry name" value="CtpA/B_N"/>
</dbReference>
<dbReference type="Gene3D" id="3.30.750.44">
    <property type="match status" value="1"/>
</dbReference>
<gene>
    <name evidence="7" type="ORF">DDV96_07170</name>
</gene>
<reference evidence="7 8" key="1">
    <citation type="submission" date="2018-04" db="EMBL/GenBank/DDBJ databases">
        <title>Marixanthomonas spongiae HN-E44 sp. nov., isolated from a marine sponge.</title>
        <authorList>
            <person name="Luo L."/>
            <person name="Zhuang L."/>
        </authorList>
    </citation>
    <scope>NUCLEOTIDE SEQUENCE [LARGE SCALE GENOMIC DNA]</scope>
    <source>
        <strain evidence="7 8">HN-E44</strain>
    </source>
</reference>
<evidence type="ECO:0000256" key="1">
    <source>
        <dbReference type="ARBA" id="ARBA00009179"/>
    </source>
</evidence>
<sequence>MKKKIFIPIIAVVILFTTVSFKSDFFEIAKQIEIFTTLYKELNMNYVDEVTPATLMDKAINGMLEDLDPYTVYWNEQEVEDARIQNSGTYTGIGASVKTTKDKITIIEPFQDYPADKAGLKAGDEIVKIGNTSVAGFDGDAGELLKGSNGSAVEITYKRQGKTQTTTLKREKVGIKAVPFYTLMDDNIGYIVLSKFNRKAAAETKSALEDLKLQGADKLILDLRGNPGGLLNEAIKIVNLFVDKGEVITTTKSVIEKYNKVYKTKSNPVDTNIPIVVLVNGRSASASEIVSGGLQDLDRAVVVGARSFGKGLVQRPKKLTYGTQLKVTISRYYTPSGRCIQALDYWNRDENGDPIRVDTEEYNEFKTKGGRTVYDGGGIMPDVEVETAKFSPITTALLKDMAIFDYATQYYYSNQLEDYHTFKFTDTDFQNFVTYLKKNGFEYETETEKEFAEALRRAEDDDLKDEIQQGYNQLMTSIDKAKEKALVSKKAEIKSLLSDEILKRFFYRNGMYNYHLDHNPEILEAVSVLTDGNRYEKILK</sequence>
<dbReference type="Pfam" id="PF22694">
    <property type="entry name" value="CtpB_N-like"/>
    <property type="match status" value="1"/>
</dbReference>
<evidence type="ECO:0000313" key="7">
    <source>
        <dbReference type="EMBL" id="PVW15181.1"/>
    </source>
</evidence>
<accession>A0A2U0I235</accession>
<evidence type="ECO:0000256" key="2">
    <source>
        <dbReference type="ARBA" id="ARBA00022670"/>
    </source>
</evidence>
<dbReference type="SMART" id="SM00228">
    <property type="entry name" value="PDZ"/>
    <property type="match status" value="1"/>
</dbReference>
<dbReference type="Pfam" id="PF03572">
    <property type="entry name" value="Peptidase_S41"/>
    <property type="match status" value="1"/>
</dbReference>
<dbReference type="Pfam" id="PF13180">
    <property type="entry name" value="PDZ_2"/>
    <property type="match status" value="1"/>
</dbReference>
<keyword evidence="4 5" id="KW-0720">Serine protease</keyword>
<dbReference type="GO" id="GO:0006508">
    <property type="term" value="P:proteolysis"/>
    <property type="evidence" value="ECO:0007669"/>
    <property type="project" value="UniProtKB-KW"/>
</dbReference>
<dbReference type="SMART" id="SM00245">
    <property type="entry name" value="TSPc"/>
    <property type="match status" value="1"/>
</dbReference>
<evidence type="ECO:0000259" key="6">
    <source>
        <dbReference type="PROSITE" id="PS50106"/>
    </source>
</evidence>
<comment type="similarity">
    <text evidence="1 5">Belongs to the peptidase S41A family.</text>
</comment>
<dbReference type="Gene3D" id="3.90.226.10">
    <property type="entry name" value="2-enoyl-CoA Hydratase, Chain A, domain 1"/>
    <property type="match status" value="1"/>
</dbReference>
<evidence type="ECO:0000256" key="4">
    <source>
        <dbReference type="ARBA" id="ARBA00022825"/>
    </source>
</evidence>
<protein>
    <submittedName>
        <fullName evidence="7">Peptidase S41</fullName>
    </submittedName>
</protein>
<dbReference type="PROSITE" id="PS50106">
    <property type="entry name" value="PDZ"/>
    <property type="match status" value="1"/>
</dbReference>
<dbReference type="GO" id="GO:0008236">
    <property type="term" value="F:serine-type peptidase activity"/>
    <property type="evidence" value="ECO:0007669"/>
    <property type="project" value="UniProtKB-KW"/>
</dbReference>
<name>A0A2U0I235_9FLAO</name>
<dbReference type="Proteomes" id="UP000245962">
    <property type="component" value="Unassembled WGS sequence"/>
</dbReference>
<dbReference type="GO" id="GO:0030288">
    <property type="term" value="C:outer membrane-bounded periplasmic space"/>
    <property type="evidence" value="ECO:0007669"/>
    <property type="project" value="TreeGrafter"/>
</dbReference>
<dbReference type="CDD" id="cd07560">
    <property type="entry name" value="Peptidase_S41_CPP"/>
    <property type="match status" value="1"/>
</dbReference>
<proteinExistence type="inferred from homology"/>
<dbReference type="InterPro" id="IPR029045">
    <property type="entry name" value="ClpP/crotonase-like_dom_sf"/>
</dbReference>
<dbReference type="Gene3D" id="2.30.42.10">
    <property type="match status" value="1"/>
</dbReference>
<keyword evidence="3 5" id="KW-0378">Hydrolase</keyword>
<dbReference type="PANTHER" id="PTHR32060">
    <property type="entry name" value="TAIL-SPECIFIC PROTEASE"/>
    <property type="match status" value="1"/>
</dbReference>
<dbReference type="NCBIfam" id="TIGR00225">
    <property type="entry name" value="prc"/>
    <property type="match status" value="1"/>
</dbReference>
<dbReference type="AlphaFoldDB" id="A0A2U0I235"/>
<keyword evidence="8" id="KW-1185">Reference proteome</keyword>
<evidence type="ECO:0000256" key="3">
    <source>
        <dbReference type="ARBA" id="ARBA00022801"/>
    </source>
</evidence>
<dbReference type="OrthoDB" id="9812068at2"/>
<dbReference type="InterPro" id="IPR036034">
    <property type="entry name" value="PDZ_sf"/>
</dbReference>
<dbReference type="EMBL" id="QEHR01000004">
    <property type="protein sequence ID" value="PVW15181.1"/>
    <property type="molecule type" value="Genomic_DNA"/>
</dbReference>
<dbReference type="SUPFAM" id="SSF50156">
    <property type="entry name" value="PDZ domain-like"/>
    <property type="match status" value="1"/>
</dbReference>
<dbReference type="CDD" id="cd06782">
    <property type="entry name" value="cpPDZ_CPP-like"/>
    <property type="match status" value="1"/>
</dbReference>
<dbReference type="GO" id="GO:0004175">
    <property type="term" value="F:endopeptidase activity"/>
    <property type="evidence" value="ECO:0007669"/>
    <property type="project" value="TreeGrafter"/>
</dbReference>
<comment type="caution">
    <text evidence="7">The sequence shown here is derived from an EMBL/GenBank/DDBJ whole genome shotgun (WGS) entry which is preliminary data.</text>
</comment>
<keyword evidence="2 5" id="KW-0645">Protease</keyword>
<organism evidence="7 8">
    <name type="scientific">Marixanthomonas spongiae</name>
    <dbReference type="NCBI Taxonomy" id="2174845"/>
    <lineage>
        <taxon>Bacteria</taxon>
        <taxon>Pseudomonadati</taxon>
        <taxon>Bacteroidota</taxon>
        <taxon>Flavobacteriia</taxon>
        <taxon>Flavobacteriales</taxon>
        <taxon>Flavobacteriaceae</taxon>
        <taxon>Marixanthomonas</taxon>
    </lineage>
</organism>
<feature type="domain" description="PDZ" evidence="6">
    <location>
        <begin position="78"/>
        <end position="161"/>
    </location>
</feature>
<evidence type="ECO:0000313" key="8">
    <source>
        <dbReference type="Proteomes" id="UP000245962"/>
    </source>
</evidence>
<dbReference type="InterPro" id="IPR001478">
    <property type="entry name" value="PDZ"/>
</dbReference>
<dbReference type="SUPFAM" id="SSF52096">
    <property type="entry name" value="ClpP/crotonase"/>
    <property type="match status" value="1"/>
</dbReference>